<dbReference type="KEGG" id="mor:MOC_1731"/>
<dbReference type="Proteomes" id="UP000029492">
    <property type="component" value="Chromosome"/>
</dbReference>
<name>A0A089NNK8_9HYPH</name>
<reference evidence="1 2" key="1">
    <citation type="journal article" date="2014" name="PLoS ONE">
        <title>Genome Information of Methylobacterium oryzae, a Plant-Probiotic Methylotroph in the Phyllosphere.</title>
        <authorList>
            <person name="Kwak M.J."/>
            <person name="Jeong H."/>
            <person name="Madhaiyan M."/>
            <person name="Lee Y."/>
            <person name="Sa T.M."/>
            <person name="Oh T.K."/>
            <person name="Kim J.F."/>
        </authorList>
    </citation>
    <scope>NUCLEOTIDE SEQUENCE [LARGE SCALE GENOMIC DNA]</scope>
    <source>
        <strain evidence="1 2">CBMB20</strain>
    </source>
</reference>
<sequence>MRSGEAGADPEALRALYGRSDPWPAGPPAPGLRRACLCVEVDEADDVAAAERWMLAHAGRLTCVRSTGCGCCVIGWDIEGPAAIIDTLPAALAAAFDGPSQAAAPRRAPVAWGRRLWNRCFRRG</sequence>
<organism evidence="1 2">
    <name type="scientific">Methylobacterium oryzae CBMB20</name>
    <dbReference type="NCBI Taxonomy" id="693986"/>
    <lineage>
        <taxon>Bacteria</taxon>
        <taxon>Pseudomonadati</taxon>
        <taxon>Pseudomonadota</taxon>
        <taxon>Alphaproteobacteria</taxon>
        <taxon>Hyphomicrobiales</taxon>
        <taxon>Methylobacteriaceae</taxon>
        <taxon>Methylobacterium</taxon>
    </lineage>
</organism>
<proteinExistence type="predicted"/>
<evidence type="ECO:0000313" key="1">
    <source>
        <dbReference type="EMBL" id="AIQ89486.1"/>
    </source>
</evidence>
<dbReference type="RefSeq" id="WP_043382340.1">
    <property type="nucleotide sequence ID" value="NZ_CP003811.1"/>
</dbReference>
<keyword evidence="2" id="KW-1185">Reference proteome</keyword>
<protein>
    <submittedName>
        <fullName evidence="1">Protein of unassigned function</fullName>
    </submittedName>
</protein>
<accession>A0A089NNK8</accession>
<dbReference type="EMBL" id="CP003811">
    <property type="protein sequence ID" value="AIQ89486.1"/>
    <property type="molecule type" value="Genomic_DNA"/>
</dbReference>
<dbReference type="AlphaFoldDB" id="A0A089NNK8"/>
<gene>
    <name evidence="1" type="ORF">MOC_1731</name>
</gene>
<evidence type="ECO:0000313" key="2">
    <source>
        <dbReference type="Proteomes" id="UP000029492"/>
    </source>
</evidence>
<dbReference type="STRING" id="693986.MOC_1731"/>
<dbReference type="eggNOG" id="ENOG5032N7X">
    <property type="taxonomic scope" value="Bacteria"/>
</dbReference>
<dbReference type="HOGENOM" id="CLU_2001212_0_0_5"/>